<dbReference type="EMBL" id="MN740926">
    <property type="protein sequence ID" value="QHU18221.1"/>
    <property type="molecule type" value="Genomic_DNA"/>
</dbReference>
<dbReference type="Gene3D" id="1.10.1380.10">
    <property type="entry name" value="Neutral endopeptidase , domain2"/>
    <property type="match status" value="1"/>
</dbReference>
<evidence type="ECO:0000259" key="9">
    <source>
        <dbReference type="Pfam" id="PF05649"/>
    </source>
</evidence>
<proteinExistence type="predicted"/>
<dbReference type="InterPro" id="IPR042089">
    <property type="entry name" value="Peptidase_M13_dom_2"/>
</dbReference>
<dbReference type="Pfam" id="PF05649">
    <property type="entry name" value="Peptidase_M13_N"/>
    <property type="match status" value="1"/>
</dbReference>
<dbReference type="InterPro" id="IPR008753">
    <property type="entry name" value="Peptidase_M13_N"/>
</dbReference>
<protein>
    <recommendedName>
        <fullName evidence="11">Peptidase M13 C-terminal domain-containing protein</fullName>
    </recommendedName>
</protein>
<sequence length="647" mass="75157">MASQKKKGHVTRKKKKNPQSICATPIQVPVLSSSSSKKTGDDFYTWVNQSWLKDTKIPPFENDFGVSEEAERCIFEKSKKIIESPDAPQILKDLSRSCFETNTESSMNFLKSILQTVDCIRNEEDVFAHFAQLAKSGFASIFKLQYNIEPDKTVRLCIDVNSPGLHISHYQDPGIIKHYKEFLHKIETVFEYPGISKIYMLEKNIVTLLNKLWNDTNYKIKGYGLERKFPKIPWKLWFETLGISDWRNKTLYYTSPRWFRAIGKAIYEVPISYWKLYLAKCYIVNSIPFLQSPYDDLDFEFFGKNLQGQKEKTPRDALLVSVVYDGMKDSFSKIFWEATNPKGLVGEIQKFAETLVESASHRLKTTEWLRPETREAAVKKVSAMLIETVRPKVWAPEVHVVLDPKNFLKNIFILGEMNVNIMLSRIDNPYTFWEEGIYRVNAYYFNENNEMLIPYGTCIEPFYIDGDKSHIAWNYGGLGSIIGHEMCHGFDEEGKDYNEKGEKKRWWTRSDNAAYNHKTKDLIRLYSKQIVEGKHVDGEKTLSENIADLAGLGISLQALKDSMNLRGVIDIQDVKEEYKKFFISFATSWRTKYRHAKLKTSLGVDNHSPAFLRVNLVVSQFDEWYEAFDIHSDSKLYISPMNRIRIF</sequence>
<keyword evidence="6" id="KW-0482">Metalloprotease</keyword>
<dbReference type="SUPFAM" id="SSF55486">
    <property type="entry name" value="Metalloproteases ('zincins'), catalytic domain"/>
    <property type="match status" value="1"/>
</dbReference>
<feature type="compositionally biased region" description="Basic residues" evidence="7">
    <location>
        <begin position="1"/>
        <end position="17"/>
    </location>
</feature>
<evidence type="ECO:0008006" key="11">
    <source>
        <dbReference type="Google" id="ProtNLM"/>
    </source>
</evidence>
<evidence type="ECO:0000256" key="3">
    <source>
        <dbReference type="ARBA" id="ARBA00022723"/>
    </source>
</evidence>
<dbReference type="CDD" id="cd08662">
    <property type="entry name" value="M13"/>
    <property type="match status" value="1"/>
</dbReference>
<evidence type="ECO:0000259" key="8">
    <source>
        <dbReference type="Pfam" id="PF01431"/>
    </source>
</evidence>
<dbReference type="InterPro" id="IPR024079">
    <property type="entry name" value="MetalloPept_cat_dom_sf"/>
</dbReference>
<feature type="domain" description="Peptidase M13 C-terminal" evidence="8">
    <location>
        <begin position="441"/>
        <end position="644"/>
    </location>
</feature>
<evidence type="ECO:0000256" key="6">
    <source>
        <dbReference type="ARBA" id="ARBA00023049"/>
    </source>
</evidence>
<dbReference type="PRINTS" id="PR00786">
    <property type="entry name" value="NEPRILYSIN"/>
</dbReference>
<evidence type="ECO:0000256" key="5">
    <source>
        <dbReference type="ARBA" id="ARBA00022833"/>
    </source>
</evidence>
<feature type="region of interest" description="Disordered" evidence="7">
    <location>
        <begin position="1"/>
        <end position="24"/>
    </location>
</feature>
<dbReference type="AlphaFoldDB" id="A0A6C0KM24"/>
<organism evidence="10">
    <name type="scientific">viral metagenome</name>
    <dbReference type="NCBI Taxonomy" id="1070528"/>
    <lineage>
        <taxon>unclassified sequences</taxon>
        <taxon>metagenomes</taxon>
        <taxon>organismal metagenomes</taxon>
    </lineage>
</organism>
<dbReference type="Pfam" id="PF01431">
    <property type="entry name" value="Peptidase_M13"/>
    <property type="match status" value="1"/>
</dbReference>
<evidence type="ECO:0000256" key="2">
    <source>
        <dbReference type="ARBA" id="ARBA00022670"/>
    </source>
</evidence>
<evidence type="ECO:0000256" key="7">
    <source>
        <dbReference type="SAM" id="MobiDB-lite"/>
    </source>
</evidence>
<dbReference type="PROSITE" id="PS51885">
    <property type="entry name" value="NEPRILYSIN"/>
    <property type="match status" value="1"/>
</dbReference>
<evidence type="ECO:0000256" key="1">
    <source>
        <dbReference type="ARBA" id="ARBA00001947"/>
    </source>
</evidence>
<dbReference type="GO" id="GO:0046872">
    <property type="term" value="F:metal ion binding"/>
    <property type="evidence" value="ECO:0007669"/>
    <property type="project" value="UniProtKB-KW"/>
</dbReference>
<dbReference type="PANTHER" id="PTHR11733">
    <property type="entry name" value="ZINC METALLOPROTEASE FAMILY M13 NEPRILYSIN-RELATED"/>
    <property type="match status" value="1"/>
</dbReference>
<keyword evidence="4" id="KW-0378">Hydrolase</keyword>
<reference evidence="10" key="1">
    <citation type="journal article" date="2020" name="Nature">
        <title>Giant virus diversity and host interactions through global metagenomics.</title>
        <authorList>
            <person name="Schulz F."/>
            <person name="Roux S."/>
            <person name="Paez-Espino D."/>
            <person name="Jungbluth S."/>
            <person name="Walsh D.A."/>
            <person name="Denef V.J."/>
            <person name="McMahon K.D."/>
            <person name="Konstantinidis K.T."/>
            <person name="Eloe-Fadrosh E.A."/>
            <person name="Kyrpides N.C."/>
            <person name="Woyke T."/>
        </authorList>
    </citation>
    <scope>NUCLEOTIDE SEQUENCE</scope>
    <source>
        <strain evidence="10">GVMAG-S-3300013006-138</strain>
    </source>
</reference>
<dbReference type="GO" id="GO:0005886">
    <property type="term" value="C:plasma membrane"/>
    <property type="evidence" value="ECO:0007669"/>
    <property type="project" value="TreeGrafter"/>
</dbReference>
<keyword evidence="5" id="KW-0862">Zinc</keyword>
<dbReference type="InterPro" id="IPR018497">
    <property type="entry name" value="Peptidase_M13_C"/>
</dbReference>
<dbReference type="InterPro" id="IPR000718">
    <property type="entry name" value="Peptidase_M13"/>
</dbReference>
<name>A0A6C0KM24_9ZZZZ</name>
<accession>A0A6C0KM24</accession>
<dbReference type="PANTHER" id="PTHR11733:SF241">
    <property type="entry name" value="GH26575P-RELATED"/>
    <property type="match status" value="1"/>
</dbReference>
<keyword evidence="3" id="KW-0479">Metal-binding</keyword>
<evidence type="ECO:0000313" key="10">
    <source>
        <dbReference type="EMBL" id="QHU18221.1"/>
    </source>
</evidence>
<dbReference type="Gene3D" id="3.40.390.10">
    <property type="entry name" value="Collagenase (Catalytic Domain)"/>
    <property type="match status" value="1"/>
</dbReference>
<feature type="domain" description="Peptidase M13 N-terminal" evidence="9">
    <location>
        <begin position="40"/>
        <end position="385"/>
    </location>
</feature>
<comment type="cofactor">
    <cofactor evidence="1">
        <name>Zn(2+)</name>
        <dbReference type="ChEBI" id="CHEBI:29105"/>
    </cofactor>
</comment>
<dbReference type="GO" id="GO:0004222">
    <property type="term" value="F:metalloendopeptidase activity"/>
    <property type="evidence" value="ECO:0007669"/>
    <property type="project" value="InterPro"/>
</dbReference>
<evidence type="ECO:0000256" key="4">
    <source>
        <dbReference type="ARBA" id="ARBA00022801"/>
    </source>
</evidence>
<dbReference type="GO" id="GO:0016485">
    <property type="term" value="P:protein processing"/>
    <property type="evidence" value="ECO:0007669"/>
    <property type="project" value="TreeGrafter"/>
</dbReference>
<keyword evidence="2" id="KW-0645">Protease</keyword>